<dbReference type="InterPro" id="IPR036168">
    <property type="entry name" value="AP2_Mu_C_sf"/>
</dbReference>
<evidence type="ECO:0000313" key="6">
    <source>
        <dbReference type="Proteomes" id="UP000030708"/>
    </source>
</evidence>
<dbReference type="Pfam" id="PF00928">
    <property type="entry name" value="Adap_comp_sub"/>
    <property type="match status" value="2"/>
</dbReference>
<dbReference type="AlphaFoldDB" id="A0A024VZT2"/>
<evidence type="ECO:0000256" key="3">
    <source>
        <dbReference type="ARBA" id="ARBA00023136"/>
    </source>
</evidence>
<dbReference type="OrthoDB" id="870at2759"/>
<sequence>MLDLFCIYSYNGKLLIEQCFNKKRYKRNIHNVIKRILYNKSNNNNNNNNNNNYNYYDYFNNNVDNNYYLILNNTSYDHTNDKFHLLNGRSLDNKKFVYIIKSDDLYFVTLIEGENNPILIVEMMQEIIKIIKKYFDIDKLKENILIHNYTIINFLINEILVQNGKPSLFIHTILKELINNDNNNNNNNYYNFNYNTSNNFLNETLKIGPIPNNIYNMITQNKYININVGNSNNNMNNISNNNNNSNLLMLHINNEKNINYSYSNGSYLHGKHSIYNYWRSYNNSCTSSNEIYIDVEENVNCIVNKNNKIIHYYIQGNVYINSNINGSPYIKLYFNQLDVQKCNFHYTINANKLFNKNKDEHTLNNKNVIIHFVPLHEKYCLLHYYDKILLHPGPSPLYNNNEYYNKNNIKSNTHFNDEQQMNNTLTNVLKLSSVEDAINENAKKNEHDIKNEWDIKNEHQNVMKRNHCNILEKQNSSNSFQTLSRSISYQENMNIQNNNIFSSNNYLEYNNDFLFSNLLNLWNDEHMNMPQNYFDIPNDNCKNSYDNDLFSHPKYKLPILIKGNIHFDSTENMYKIKLNVLLNNINTNKNNSNILLNRYENILIKIPIHHFIKSVNFHTSLGNINYNEKKKCIYWFINYVTDMNTQMYAHISLYVPTHEQNDMNQMKNTYQISPLNNFNLYPLFNFVAYASLKINGVSITDHKIEKIEVQNLKNVEIRKGCRYSTIYNNIEFRL</sequence>
<dbReference type="SUPFAM" id="SSF49447">
    <property type="entry name" value="Second domain of Mu2 adaptin subunit (ap50) of ap2 adaptor"/>
    <property type="match status" value="2"/>
</dbReference>
<proteinExistence type="predicted"/>
<accession>A0A024VZT2</accession>
<dbReference type="GO" id="GO:0012505">
    <property type="term" value="C:endomembrane system"/>
    <property type="evidence" value="ECO:0007669"/>
    <property type="project" value="UniProtKB-SubCell"/>
</dbReference>
<dbReference type="InterPro" id="IPR028565">
    <property type="entry name" value="MHD"/>
</dbReference>
<dbReference type="InterPro" id="IPR011012">
    <property type="entry name" value="Longin-like_dom_sf"/>
</dbReference>
<evidence type="ECO:0000259" key="4">
    <source>
        <dbReference type="PROSITE" id="PS51072"/>
    </source>
</evidence>
<evidence type="ECO:0000256" key="2">
    <source>
        <dbReference type="ARBA" id="ARBA00022448"/>
    </source>
</evidence>
<reference evidence="5 6" key="1">
    <citation type="submission" date="2013-02" db="EMBL/GenBank/DDBJ databases">
        <title>The Genome Annotation of Plasmodium falciparum Tanzania (2000708).</title>
        <authorList>
            <consortium name="The Broad Institute Genome Sequencing Platform"/>
            <consortium name="The Broad Institute Genome Sequencing Center for Infectious Disease"/>
            <person name="Neafsey D."/>
            <person name="Hoffman S."/>
            <person name="Volkman S."/>
            <person name="Rosenthal P."/>
            <person name="Walker B."/>
            <person name="Young S.K."/>
            <person name="Zeng Q."/>
            <person name="Gargeya S."/>
            <person name="Fitzgerald M."/>
            <person name="Haas B."/>
            <person name="Abouelleil A."/>
            <person name="Allen A.W."/>
            <person name="Alvarado L."/>
            <person name="Arachchi H.M."/>
            <person name="Berlin A.M."/>
            <person name="Chapman S.B."/>
            <person name="Gainer-Dewar J."/>
            <person name="Goldberg J."/>
            <person name="Griggs A."/>
            <person name="Gujja S."/>
            <person name="Hansen M."/>
            <person name="Howarth C."/>
            <person name="Imamovic A."/>
            <person name="Ireland A."/>
            <person name="Larimer J."/>
            <person name="McCowan C."/>
            <person name="Murphy C."/>
            <person name="Pearson M."/>
            <person name="Poon T.W."/>
            <person name="Priest M."/>
            <person name="Roberts A."/>
            <person name="Saif S."/>
            <person name="Shea T."/>
            <person name="Sisk P."/>
            <person name="Sykes S."/>
            <person name="Wortman J."/>
            <person name="Nusbaum C."/>
            <person name="Birren B."/>
        </authorList>
    </citation>
    <scope>NUCLEOTIDE SEQUENCE [LARGE SCALE GENOMIC DNA]</scope>
    <source>
        <strain evidence="6">Tanzania (2000708)</strain>
    </source>
</reference>
<name>A0A024VZT2_PLAFA</name>
<dbReference type="EMBL" id="KI926548">
    <property type="protein sequence ID" value="ETW33922.1"/>
    <property type="molecule type" value="Genomic_DNA"/>
</dbReference>
<keyword evidence="2" id="KW-0813">Transport</keyword>
<dbReference type="eggNOG" id="KOG2740">
    <property type="taxonomic scope" value="Eukaryota"/>
</dbReference>
<feature type="domain" description="MHD" evidence="4">
    <location>
        <begin position="288"/>
        <end position="527"/>
    </location>
</feature>
<dbReference type="Gene3D" id="3.30.450.60">
    <property type="match status" value="1"/>
</dbReference>
<protein>
    <recommendedName>
        <fullName evidence="4">MHD domain-containing protein</fullName>
    </recommendedName>
</protein>
<gene>
    <name evidence="5" type="ORF">PFTANZ_05376</name>
</gene>
<dbReference type="InterPro" id="IPR050431">
    <property type="entry name" value="Adaptor_comp_med_subunit"/>
</dbReference>
<evidence type="ECO:0000313" key="5">
    <source>
        <dbReference type="EMBL" id="ETW33922.1"/>
    </source>
</evidence>
<evidence type="ECO:0000256" key="1">
    <source>
        <dbReference type="ARBA" id="ARBA00004308"/>
    </source>
</evidence>
<keyword evidence="3" id="KW-0472">Membrane</keyword>
<dbReference type="SUPFAM" id="SSF64356">
    <property type="entry name" value="SNARE-like"/>
    <property type="match status" value="1"/>
</dbReference>
<dbReference type="PANTHER" id="PTHR10529">
    <property type="entry name" value="AP COMPLEX SUBUNIT MU"/>
    <property type="match status" value="1"/>
</dbReference>
<dbReference type="Gene3D" id="2.60.40.1170">
    <property type="entry name" value="Mu homology domain, subdomain B"/>
    <property type="match status" value="2"/>
</dbReference>
<comment type="subcellular location">
    <subcellularLocation>
        <location evidence="1">Endomembrane system</location>
    </subcellularLocation>
</comment>
<organism evidence="5 6">
    <name type="scientific">Plasmodium falciparum Tanzania</name>
    <name type="common">2000708</name>
    <dbReference type="NCBI Taxonomy" id="1036725"/>
    <lineage>
        <taxon>Eukaryota</taxon>
        <taxon>Sar</taxon>
        <taxon>Alveolata</taxon>
        <taxon>Apicomplexa</taxon>
        <taxon>Aconoidasida</taxon>
        <taxon>Haemosporida</taxon>
        <taxon>Plasmodiidae</taxon>
        <taxon>Plasmodium</taxon>
        <taxon>Plasmodium (Laverania)</taxon>
    </lineage>
</organism>
<dbReference type="Proteomes" id="UP000030708">
    <property type="component" value="Unassembled WGS sequence"/>
</dbReference>
<reference evidence="5 6" key="2">
    <citation type="submission" date="2013-02" db="EMBL/GenBank/DDBJ databases">
        <title>The Genome Sequence of Plasmodium falciparum Tanzania (2000708).</title>
        <authorList>
            <consortium name="The Broad Institute Genome Sequencing Platform"/>
            <consortium name="The Broad Institute Genome Sequencing Center for Infectious Disease"/>
            <person name="Neafsey D."/>
            <person name="Cheeseman I."/>
            <person name="Volkman S."/>
            <person name="Adams J."/>
            <person name="Walker B."/>
            <person name="Young S.K."/>
            <person name="Zeng Q."/>
            <person name="Gargeya S."/>
            <person name="Fitzgerald M."/>
            <person name="Haas B."/>
            <person name="Abouelleil A."/>
            <person name="Alvarado L."/>
            <person name="Arachchi H.M."/>
            <person name="Berlin A.M."/>
            <person name="Chapman S.B."/>
            <person name="Dewar J."/>
            <person name="Goldberg J."/>
            <person name="Griggs A."/>
            <person name="Gujja S."/>
            <person name="Hansen M."/>
            <person name="Howarth C."/>
            <person name="Imamovic A."/>
            <person name="Larimer J."/>
            <person name="McCowan C."/>
            <person name="Murphy C."/>
            <person name="Neiman D."/>
            <person name="Pearson M."/>
            <person name="Priest M."/>
            <person name="Roberts A."/>
            <person name="Saif S."/>
            <person name="Shea T."/>
            <person name="Sisk P."/>
            <person name="Sykes S."/>
            <person name="Wortman J."/>
            <person name="Nusbaum C."/>
            <person name="Birren B."/>
        </authorList>
    </citation>
    <scope>NUCLEOTIDE SEQUENCE [LARGE SCALE GENOMIC DNA]</scope>
    <source>
        <strain evidence="6">Tanzania (2000708)</strain>
    </source>
</reference>
<dbReference type="PROSITE" id="PS51072">
    <property type="entry name" value="MHD"/>
    <property type="match status" value="1"/>
</dbReference>